<evidence type="ECO:0000256" key="2">
    <source>
        <dbReference type="ARBA" id="ARBA00023125"/>
    </source>
</evidence>
<dbReference type="PROSITE" id="PS50937">
    <property type="entry name" value="HTH_MERR_2"/>
    <property type="match status" value="1"/>
</dbReference>
<evidence type="ECO:0000256" key="4">
    <source>
        <dbReference type="SAM" id="Coils"/>
    </source>
</evidence>
<feature type="coiled-coil region" evidence="4">
    <location>
        <begin position="100"/>
        <end position="144"/>
    </location>
</feature>
<keyword evidence="3" id="KW-0804">Transcription</keyword>
<dbReference type="AlphaFoldDB" id="F2G9F1"/>
<keyword evidence="1" id="KW-0805">Transcription regulation</keyword>
<evidence type="ECO:0000256" key="1">
    <source>
        <dbReference type="ARBA" id="ARBA00023015"/>
    </source>
</evidence>
<dbReference type="PANTHER" id="PTHR30204:SF58">
    <property type="entry name" value="HTH-TYPE TRANSCRIPTIONAL REGULATOR YFMP"/>
    <property type="match status" value="1"/>
</dbReference>
<protein>
    <submittedName>
        <fullName evidence="6">MerR family transcriptional regulator</fullName>
    </submittedName>
</protein>
<dbReference type="Pfam" id="PF00376">
    <property type="entry name" value="MerR"/>
    <property type="match status" value="1"/>
</dbReference>
<feature type="domain" description="HTH merR-type" evidence="5">
    <location>
        <begin position="25"/>
        <end position="92"/>
    </location>
</feature>
<proteinExistence type="predicted"/>
<dbReference type="InterPro" id="IPR000551">
    <property type="entry name" value="MerR-type_HTH_dom"/>
</dbReference>
<dbReference type="SUPFAM" id="SSF46955">
    <property type="entry name" value="Putative DNA-binding domain"/>
    <property type="match status" value="1"/>
</dbReference>
<evidence type="ECO:0000256" key="3">
    <source>
        <dbReference type="ARBA" id="ARBA00023163"/>
    </source>
</evidence>
<dbReference type="SMART" id="SM00422">
    <property type="entry name" value="HTH_MERR"/>
    <property type="match status" value="1"/>
</dbReference>
<evidence type="ECO:0000313" key="6">
    <source>
        <dbReference type="EMBL" id="AEA97830.1"/>
    </source>
</evidence>
<dbReference type="InterPro" id="IPR015358">
    <property type="entry name" value="Tscrpt_reg_MerR_DNA-bd"/>
</dbReference>
<dbReference type="Gene3D" id="1.10.1660.10">
    <property type="match status" value="1"/>
</dbReference>
<dbReference type="KEGG" id="amc:MADE_1008450"/>
<evidence type="ECO:0000259" key="5">
    <source>
        <dbReference type="PROSITE" id="PS50937"/>
    </source>
</evidence>
<dbReference type="Proteomes" id="UP000001870">
    <property type="component" value="Chromosome"/>
</dbReference>
<dbReference type="CDD" id="cd04776">
    <property type="entry name" value="HTH_GnyR"/>
    <property type="match status" value="1"/>
</dbReference>
<dbReference type="EMBL" id="CP001103">
    <property type="protein sequence ID" value="AEA97830.1"/>
    <property type="molecule type" value="Genomic_DNA"/>
</dbReference>
<dbReference type="InterPro" id="IPR047057">
    <property type="entry name" value="MerR_fam"/>
</dbReference>
<evidence type="ECO:0000313" key="7">
    <source>
        <dbReference type="Proteomes" id="UP000001870"/>
    </source>
</evidence>
<gene>
    <name evidence="6" type="ordered locus">MADE_1008450</name>
</gene>
<keyword evidence="7" id="KW-1185">Reference proteome</keyword>
<reference evidence="6 7" key="2">
    <citation type="journal article" date="2015" name="Antonie Van Leeuwenhoek">
        <title>Ecophysiological diversity of a novel member of the genus Alteromonas, and description of Alteromonas mediterranea sp. nov.</title>
        <authorList>
            <person name="Ivanova E.P."/>
            <person name="Lopez-Perez M."/>
            <person name="Zabalos M."/>
            <person name="Nguyen S.H."/>
            <person name="Webb H.K."/>
            <person name="Ryan J."/>
            <person name="Lagutin K."/>
            <person name="Vyssotski M."/>
            <person name="Crawford R.J."/>
            <person name="Rodriguez-Valera F."/>
        </authorList>
    </citation>
    <scope>NUCLEOTIDE SEQUENCE [LARGE SCALE GENOMIC DNA]</scope>
    <source>
        <strain evidence="7">DSM 17117 / CIP 110805 / LMG 28347 / Deep ecotype</strain>
    </source>
</reference>
<dbReference type="PANTHER" id="PTHR30204">
    <property type="entry name" value="REDOX-CYCLING DRUG-SENSING TRANSCRIPTIONAL ACTIVATOR SOXR"/>
    <property type="match status" value="1"/>
</dbReference>
<dbReference type="HOGENOM" id="CLU_060077_3_1_6"/>
<name>F2G9F1_ALTMD</name>
<dbReference type="GO" id="GO:0003700">
    <property type="term" value="F:DNA-binding transcription factor activity"/>
    <property type="evidence" value="ECO:0007669"/>
    <property type="project" value="InterPro"/>
</dbReference>
<keyword evidence="4" id="KW-0175">Coiled coil</keyword>
<dbReference type="GO" id="GO:0003677">
    <property type="term" value="F:DNA binding"/>
    <property type="evidence" value="ECO:0007669"/>
    <property type="project" value="UniProtKB-KW"/>
</dbReference>
<organism evidence="6 7">
    <name type="scientific">Alteromonas mediterranea (strain DSM 17117 / CIP 110805 / LMG 28347 / Deep ecotype)</name>
    <dbReference type="NCBI Taxonomy" id="1774373"/>
    <lineage>
        <taxon>Bacteria</taxon>
        <taxon>Pseudomonadati</taxon>
        <taxon>Pseudomonadota</taxon>
        <taxon>Gammaproteobacteria</taxon>
        <taxon>Alteromonadales</taxon>
        <taxon>Alteromonadaceae</taxon>
        <taxon>Alteromonas/Salinimonas group</taxon>
        <taxon>Alteromonas</taxon>
    </lineage>
</organism>
<dbReference type="Pfam" id="PF09278">
    <property type="entry name" value="MerR-DNA-bind"/>
    <property type="match status" value="1"/>
</dbReference>
<reference evidence="6 7" key="1">
    <citation type="journal article" date="2008" name="ISME J.">
        <title>Comparative genomics of two ecotypes of the marine planktonic copiotroph Alteromonas macleodii suggests alternative lifestyles associated with different kinds of particulate organic matter.</title>
        <authorList>
            <person name="Ivars-Martinez E."/>
            <person name="Martin-Cuadrado A.B."/>
            <person name="D'Auria G."/>
            <person name="Mira A."/>
            <person name="Ferriera S."/>
            <person name="Johnson J."/>
            <person name="Friedman R."/>
            <person name="Rodriguez-Valera F."/>
        </authorList>
    </citation>
    <scope>NUCLEOTIDE SEQUENCE [LARGE SCALE GENOMIC DNA]</scope>
    <source>
        <strain evidence="7">DSM 17117 / CIP 110805 / LMG 28347 / Deep ecotype</strain>
    </source>
</reference>
<keyword evidence="2" id="KW-0238">DNA-binding</keyword>
<dbReference type="InterPro" id="IPR009061">
    <property type="entry name" value="DNA-bd_dom_put_sf"/>
</dbReference>
<sequence length="151" mass="17618">MQTTGVKQRLKNKVHVMNKYDDETTYAIGELAREFDITPRSIRFYEEQGLMSPSRTGQNRVYLNKDRVRLKLILRGKRLGFSLAEVKTLFDMYDTNPNSAVQLEAMLDMTEQKRAVLKQQLEDIQMLMTELDDVEARCREELAELKRGKIA</sequence>
<accession>F2G9F1</accession>